<protein>
    <submittedName>
        <fullName evidence="1">Uncharacterized protein</fullName>
    </submittedName>
</protein>
<organism evidence="1">
    <name type="scientific">uncultured bacterium</name>
    <name type="common">gcode 4</name>
    <dbReference type="NCBI Taxonomy" id="1234023"/>
    <lineage>
        <taxon>Bacteria</taxon>
        <taxon>environmental samples</taxon>
    </lineage>
</organism>
<reference evidence="1" key="1">
    <citation type="journal article" date="2012" name="Science">
        <title>Fermentation, hydrogen, and sulfur metabolism in multiple uncultivated bacterial phyla.</title>
        <authorList>
            <person name="Wrighton K.C."/>
            <person name="Thomas B.C."/>
            <person name="Sharon I."/>
            <person name="Miller C.S."/>
            <person name="Castelle C.J."/>
            <person name="VerBerkmoes N.C."/>
            <person name="Wilkins M.J."/>
            <person name="Hettich R.L."/>
            <person name="Lipton M.S."/>
            <person name="Williams K.H."/>
            <person name="Long P.E."/>
            <person name="Banfield J.F."/>
        </authorList>
    </citation>
    <scope>NUCLEOTIDE SEQUENCE [LARGE SCALE GENOMIC DNA]</scope>
</reference>
<evidence type="ECO:0000313" key="1">
    <source>
        <dbReference type="EMBL" id="EKE29113.1"/>
    </source>
</evidence>
<name>K2G1P9_9BACT</name>
<dbReference type="AlphaFoldDB" id="K2G1P9"/>
<sequence>MTYFIFGCVEWRGESNQRGSFIITISHKWGCFWWRYTLRWTRRTF</sequence>
<comment type="caution">
    <text evidence="1">The sequence shown here is derived from an EMBL/GenBank/DDBJ whole genome shotgun (WGS) entry which is preliminary data.</text>
</comment>
<feature type="non-terminal residue" evidence="1">
    <location>
        <position position="45"/>
    </location>
</feature>
<proteinExistence type="predicted"/>
<accession>K2G1P9</accession>
<dbReference type="EMBL" id="AMFJ01000225">
    <property type="protein sequence ID" value="EKE29113.1"/>
    <property type="molecule type" value="Genomic_DNA"/>
</dbReference>
<gene>
    <name evidence="1" type="ORF">ACD_2C00225G0001</name>
</gene>